<keyword evidence="4" id="KW-1133">Transmembrane helix</keyword>
<dbReference type="Pfam" id="PF03567">
    <property type="entry name" value="Sulfotransfer_2"/>
    <property type="match status" value="1"/>
</dbReference>
<dbReference type="GO" id="GO:0000139">
    <property type="term" value="C:Golgi membrane"/>
    <property type="evidence" value="ECO:0007669"/>
    <property type="project" value="UniProtKB-SubCell"/>
</dbReference>
<accession>A0A6C0ID21</accession>
<reference evidence="8" key="1">
    <citation type="journal article" date="2020" name="Nature">
        <title>Giant virus diversity and host interactions through global metagenomics.</title>
        <authorList>
            <person name="Schulz F."/>
            <person name="Roux S."/>
            <person name="Paez-Espino D."/>
            <person name="Jungbluth S."/>
            <person name="Walsh D.A."/>
            <person name="Denef V.J."/>
            <person name="McMahon K.D."/>
            <person name="Konstantinidis K.T."/>
            <person name="Eloe-Fadrosh E.A."/>
            <person name="Kyrpides N.C."/>
            <person name="Woyke T."/>
        </authorList>
    </citation>
    <scope>NUCLEOTIDE SEQUENCE</scope>
    <source>
        <strain evidence="8">GVMAG-M-3300023184-72</strain>
    </source>
</reference>
<evidence type="ECO:0000256" key="4">
    <source>
        <dbReference type="ARBA" id="ARBA00022989"/>
    </source>
</evidence>
<dbReference type="PANTHER" id="PTHR12137">
    <property type="entry name" value="CARBOHYDRATE SULFOTRANSFERASE"/>
    <property type="match status" value="1"/>
</dbReference>
<sequence>MIYINHKKQAIFIHIPKTGGTYIGPTLVKYYGFTSYLDLITKRRPDHNIICKTQYFKPVFTGNVTYDNSFFNKVCGLLLYCKTSKPLNSAMNMDDEKWNRYTKFCFIRNPYDRLLSGWKHINIILNKQTDFSSYIHQNKYNVSDIEYGHTFMSQCTQIQNIDGTCGVDLIGKFESLEEDFRIILQKIGFTRIVHIPVKQNVSNKTGSDIIALERKSIMKLNELCDDDLSAFHYKKLVV</sequence>
<dbReference type="InterPro" id="IPR005331">
    <property type="entry name" value="Sulfotransferase"/>
</dbReference>
<evidence type="ECO:0000313" key="8">
    <source>
        <dbReference type="EMBL" id="QHT90981.1"/>
    </source>
</evidence>
<dbReference type="GO" id="GO:0016051">
    <property type="term" value="P:carbohydrate biosynthetic process"/>
    <property type="evidence" value="ECO:0007669"/>
    <property type="project" value="InterPro"/>
</dbReference>
<evidence type="ECO:0000256" key="1">
    <source>
        <dbReference type="ARBA" id="ARBA00004323"/>
    </source>
</evidence>
<keyword evidence="2" id="KW-0808">Transferase</keyword>
<keyword evidence="7" id="KW-0325">Glycoprotein</keyword>
<evidence type="ECO:0000256" key="7">
    <source>
        <dbReference type="ARBA" id="ARBA00023180"/>
    </source>
</evidence>
<protein>
    <recommendedName>
        <fullName evidence="9">Sulfotransferase family protein</fullName>
    </recommendedName>
</protein>
<evidence type="ECO:0000256" key="2">
    <source>
        <dbReference type="ARBA" id="ARBA00022679"/>
    </source>
</evidence>
<keyword evidence="3" id="KW-0812">Transmembrane</keyword>
<dbReference type="InterPro" id="IPR027417">
    <property type="entry name" value="P-loop_NTPase"/>
</dbReference>
<evidence type="ECO:0008006" key="9">
    <source>
        <dbReference type="Google" id="ProtNLM"/>
    </source>
</evidence>
<proteinExistence type="predicted"/>
<evidence type="ECO:0000256" key="5">
    <source>
        <dbReference type="ARBA" id="ARBA00023034"/>
    </source>
</evidence>
<dbReference type="EMBL" id="MN740161">
    <property type="protein sequence ID" value="QHT90981.1"/>
    <property type="molecule type" value="Genomic_DNA"/>
</dbReference>
<dbReference type="Gene3D" id="3.40.50.300">
    <property type="entry name" value="P-loop containing nucleotide triphosphate hydrolases"/>
    <property type="match status" value="1"/>
</dbReference>
<dbReference type="AlphaFoldDB" id="A0A6C0ID21"/>
<comment type="subcellular location">
    <subcellularLocation>
        <location evidence="1">Golgi apparatus membrane</location>
        <topology evidence="1">Single-pass type II membrane protein</topology>
    </subcellularLocation>
</comment>
<dbReference type="PANTHER" id="PTHR12137:SF54">
    <property type="entry name" value="CARBOHYDRATE SULFOTRANSFERASE"/>
    <property type="match status" value="1"/>
</dbReference>
<dbReference type="GO" id="GO:0008146">
    <property type="term" value="F:sulfotransferase activity"/>
    <property type="evidence" value="ECO:0007669"/>
    <property type="project" value="InterPro"/>
</dbReference>
<keyword evidence="5" id="KW-0333">Golgi apparatus</keyword>
<evidence type="ECO:0000256" key="3">
    <source>
        <dbReference type="ARBA" id="ARBA00022692"/>
    </source>
</evidence>
<name>A0A6C0ID21_9ZZZZ</name>
<organism evidence="8">
    <name type="scientific">viral metagenome</name>
    <dbReference type="NCBI Taxonomy" id="1070528"/>
    <lineage>
        <taxon>unclassified sequences</taxon>
        <taxon>metagenomes</taxon>
        <taxon>organismal metagenomes</taxon>
    </lineage>
</organism>
<evidence type="ECO:0000256" key="6">
    <source>
        <dbReference type="ARBA" id="ARBA00023136"/>
    </source>
</evidence>
<dbReference type="InterPro" id="IPR018011">
    <property type="entry name" value="Carb_sulfotrans_8-10"/>
</dbReference>
<keyword evidence="6" id="KW-0472">Membrane</keyword>